<feature type="transmembrane region" description="Helical" evidence="14">
    <location>
        <begin position="193"/>
        <end position="212"/>
    </location>
</feature>
<dbReference type="InterPro" id="IPR036641">
    <property type="entry name" value="HPT_dom_sf"/>
</dbReference>
<dbReference type="SMART" id="SM00091">
    <property type="entry name" value="PAS"/>
    <property type="match status" value="1"/>
</dbReference>
<evidence type="ECO:0000259" key="17">
    <source>
        <dbReference type="PROSITE" id="PS50110"/>
    </source>
</evidence>
<name>A0A072N1S9_9GAMM</name>
<accession>A0A072N1S9</accession>
<dbReference type="InterPro" id="IPR004358">
    <property type="entry name" value="Sig_transdc_His_kin-like_C"/>
</dbReference>
<comment type="catalytic activity">
    <reaction evidence="1">
        <text>ATP + protein L-histidine = ADP + protein N-phospho-L-histidine.</text>
        <dbReference type="EC" id="2.7.13.3"/>
    </reaction>
</comment>
<dbReference type="InterPro" id="IPR001789">
    <property type="entry name" value="Sig_transdc_resp-reg_receiver"/>
</dbReference>
<dbReference type="CDD" id="cd17546">
    <property type="entry name" value="REC_hyHK_CKI1_RcsC-like"/>
    <property type="match status" value="1"/>
</dbReference>
<dbReference type="Pfam" id="PF02518">
    <property type="entry name" value="HATPase_c"/>
    <property type="match status" value="1"/>
</dbReference>
<dbReference type="Pfam" id="PF00072">
    <property type="entry name" value="Response_reg"/>
    <property type="match status" value="1"/>
</dbReference>
<evidence type="ECO:0000256" key="10">
    <source>
        <dbReference type="ARBA" id="ARBA00064003"/>
    </source>
</evidence>
<dbReference type="PROSITE" id="PS50110">
    <property type="entry name" value="RESPONSE_REGULATORY"/>
    <property type="match status" value="1"/>
</dbReference>
<proteinExistence type="predicted"/>
<dbReference type="Pfam" id="PF00512">
    <property type="entry name" value="HisKA"/>
    <property type="match status" value="1"/>
</dbReference>
<evidence type="ECO:0000256" key="6">
    <source>
        <dbReference type="ARBA" id="ARBA00022777"/>
    </source>
</evidence>
<dbReference type="GO" id="GO:0006355">
    <property type="term" value="P:regulation of DNA-templated transcription"/>
    <property type="evidence" value="ECO:0007669"/>
    <property type="project" value="InterPro"/>
</dbReference>
<evidence type="ECO:0000259" key="19">
    <source>
        <dbReference type="PROSITE" id="PS50113"/>
    </source>
</evidence>
<evidence type="ECO:0000259" key="18">
    <source>
        <dbReference type="PROSITE" id="PS50112"/>
    </source>
</evidence>
<dbReference type="OrthoDB" id="9810730at2"/>
<evidence type="ECO:0000259" key="20">
    <source>
        <dbReference type="PROSITE" id="PS50924"/>
    </source>
</evidence>
<sequence>MLPFDSFFVLSAIPTGKLIQGEYNLALVALSLLIAAAASFMALTLAGAARRSNSRFMERFHLVTGSTALGFGIWSMHFIGMLAFQMPGQTRYHLGLTALSAVPSLLASWVALSLLARKELTGWRLVRGGVTVGSGIGTMHYMGMAAMEMGPDLKYDPLLFAASIVVAVLLGTLALWVNFGLRQKRRVRGFKRRLLAGSIMGLAIAGMHYTAMEAARFIGGTGQIPESGTDSQALLAIAVAVIAVTLGSMAGGINALARYRGMMHRSQETASELQAIIDAAVDGIIKISDRGIVLSFNSSAERIFGYSAGEVIGRNVNMLMPNPHQDAHDSYLKNYLRTGERKILGSGREVMAQHKDGRQIPVRLAIGESRLGGISTFVGFVTDFSERHRMETDLRRAKEEAEQAAEAKSAFLANMSHEIRTPMNAILGFTDLVLDTKLGDSQAKHLSIVKNSARSLLALLNDILDTAKLDSGNTELEHRDFNLRLLCEQIIATQSLAADKKGLTLSLDYQAGKHFRGDPLRIQQVALNLVSNAVKFTEKGGVTLTVRQSGPNVVTLSVADTGIGIPADRIDSIFEPFTQADASTTRRFGGTGLGTTIARQLVELMGGNISVTSTVGQGSVFEVNLPLNEGEEVDDGYSEQETPLPALKILVADDVPQNLELLRNLLGQRKHDVVCASDGHEAVEHFRVQAFDLVLMDIQMAGMNGHEATQSIRQLEKSQKRRHTPVIALTAGVLEADRREALSSGMDGFAVKPIDLPQLTAEIASVLDLRVKTTSPSTPPSAKPIVDPATVKQLWPDAEKHDQALTEFLSAPGNQPGNLRHLANAESAAAVHRLRGLAGNLGLAQLSYTLGELEQGLRSDQTPGQDLWDEAARRFGDVSQWLADHSPEPGGARKRASVPAESAVDATTLDQLIKLLNQGEIPDQAFARIKSVLPESVASAASQAMDDFDPQKAASILATFSQSPEES</sequence>
<dbReference type="PANTHER" id="PTHR43047:SF64">
    <property type="entry name" value="HISTIDINE KINASE CONTAINING CHEY-HOMOLOGOUS RECEIVER DOMAIN AND PAS DOMAIN-RELATED"/>
    <property type="match status" value="1"/>
</dbReference>
<evidence type="ECO:0000259" key="16">
    <source>
        <dbReference type="PROSITE" id="PS50109"/>
    </source>
</evidence>
<protein>
    <recommendedName>
        <fullName evidence="12">Sensor protein FixL</fullName>
        <ecNumber evidence="2">2.7.13.3</ecNumber>
    </recommendedName>
    <alternativeName>
        <fullName evidence="11">Sensory/regulatory protein RpfC</fullName>
    </alternativeName>
</protein>
<keyword evidence="8" id="KW-0902">Two-component regulatory system</keyword>
<dbReference type="InterPro" id="IPR005467">
    <property type="entry name" value="His_kinase_dom"/>
</dbReference>
<evidence type="ECO:0000256" key="13">
    <source>
        <dbReference type="PROSITE-ProRule" id="PRU00169"/>
    </source>
</evidence>
<dbReference type="PATRIC" id="fig|1137280.3.peg.2683"/>
<feature type="coiled-coil region" evidence="15">
    <location>
        <begin position="387"/>
        <end position="414"/>
    </location>
</feature>
<dbReference type="PROSITE" id="PS50112">
    <property type="entry name" value="PAS"/>
    <property type="match status" value="1"/>
</dbReference>
<dbReference type="CDD" id="cd00130">
    <property type="entry name" value="PAS"/>
    <property type="match status" value="1"/>
</dbReference>
<comment type="subunit">
    <text evidence="10">At low DSF concentrations, interacts with RpfF.</text>
</comment>
<comment type="caution">
    <text evidence="21">The sequence shown here is derived from an EMBL/GenBank/DDBJ whole genome shotgun (WGS) entry which is preliminary data.</text>
</comment>
<dbReference type="PROSITE" id="PS50924">
    <property type="entry name" value="MHYT"/>
    <property type="match status" value="1"/>
</dbReference>
<evidence type="ECO:0000256" key="11">
    <source>
        <dbReference type="ARBA" id="ARBA00068150"/>
    </source>
</evidence>
<keyword evidence="14" id="KW-0812">Transmembrane</keyword>
<keyword evidence="5" id="KW-0547">Nucleotide-binding</keyword>
<feature type="transmembrane region" description="Helical" evidence="14">
    <location>
        <begin position="96"/>
        <end position="116"/>
    </location>
</feature>
<feature type="transmembrane region" description="Helical" evidence="14">
    <location>
        <begin position="25"/>
        <end position="48"/>
    </location>
</feature>
<dbReference type="GO" id="GO:0005524">
    <property type="term" value="F:ATP binding"/>
    <property type="evidence" value="ECO:0007669"/>
    <property type="project" value="UniProtKB-KW"/>
</dbReference>
<evidence type="ECO:0000256" key="12">
    <source>
        <dbReference type="ARBA" id="ARBA00070616"/>
    </source>
</evidence>
<evidence type="ECO:0000256" key="7">
    <source>
        <dbReference type="ARBA" id="ARBA00022840"/>
    </source>
</evidence>
<dbReference type="PROSITE" id="PS50113">
    <property type="entry name" value="PAC"/>
    <property type="match status" value="1"/>
</dbReference>
<feature type="domain" description="PAC" evidence="19">
    <location>
        <begin position="346"/>
        <end position="396"/>
    </location>
</feature>
<dbReference type="SMART" id="SM00448">
    <property type="entry name" value="REC"/>
    <property type="match status" value="1"/>
</dbReference>
<keyword evidence="14" id="KW-1133">Transmembrane helix</keyword>
<dbReference type="InterPro" id="IPR036097">
    <property type="entry name" value="HisK_dim/P_sf"/>
</dbReference>
<evidence type="ECO:0000256" key="2">
    <source>
        <dbReference type="ARBA" id="ARBA00012438"/>
    </source>
</evidence>
<dbReference type="Pfam" id="PF00989">
    <property type="entry name" value="PAS"/>
    <property type="match status" value="1"/>
</dbReference>
<comment type="function">
    <text evidence="9">Putative oxygen sensor; modulates the activity of FixJ, a transcriptional activator of nitrogen fixation fixK gene. FixL probably acts as a kinase that phosphorylates FixJ.</text>
</comment>
<evidence type="ECO:0000256" key="4">
    <source>
        <dbReference type="ARBA" id="ARBA00022679"/>
    </source>
</evidence>
<reference evidence="21 22" key="1">
    <citation type="submission" date="2012-12" db="EMBL/GenBank/DDBJ databases">
        <title>Genome assembly of Marinobacter sp. AK21.</title>
        <authorList>
            <person name="Khatri I."/>
            <person name="Kumar R."/>
            <person name="Vaidya B."/>
            <person name="Subramanian S."/>
            <person name="Pinnaka A."/>
        </authorList>
    </citation>
    <scope>NUCLEOTIDE SEQUENCE [LARGE SCALE GENOMIC DNA]</scope>
    <source>
        <strain evidence="21 22">AK21</strain>
    </source>
</reference>
<dbReference type="PANTHER" id="PTHR43047">
    <property type="entry name" value="TWO-COMPONENT HISTIDINE PROTEIN KINASE"/>
    <property type="match status" value="1"/>
</dbReference>
<dbReference type="Pfam" id="PF03707">
    <property type="entry name" value="MHYT"/>
    <property type="match status" value="3"/>
</dbReference>
<keyword evidence="3 13" id="KW-0597">Phosphoprotein</keyword>
<dbReference type="InterPro" id="IPR005330">
    <property type="entry name" value="MHYT_dom"/>
</dbReference>
<feature type="transmembrane region" description="Helical" evidence="14">
    <location>
        <begin position="232"/>
        <end position="257"/>
    </location>
</feature>
<dbReference type="SUPFAM" id="SSF47226">
    <property type="entry name" value="Histidine-containing phosphotransfer domain, HPT domain"/>
    <property type="match status" value="1"/>
</dbReference>
<dbReference type="NCBIfam" id="TIGR00229">
    <property type="entry name" value="sensory_box"/>
    <property type="match status" value="1"/>
</dbReference>
<dbReference type="InterPro" id="IPR036890">
    <property type="entry name" value="HATPase_C_sf"/>
</dbReference>
<feature type="transmembrane region" description="Helical" evidence="14">
    <location>
        <begin position="128"/>
        <end position="147"/>
    </location>
</feature>
<dbReference type="CDD" id="cd00082">
    <property type="entry name" value="HisKA"/>
    <property type="match status" value="1"/>
</dbReference>
<dbReference type="CDD" id="cd16922">
    <property type="entry name" value="HATPase_EvgS-ArcB-TorS-like"/>
    <property type="match status" value="1"/>
</dbReference>
<dbReference type="FunFam" id="3.30.565.10:FF:000010">
    <property type="entry name" value="Sensor histidine kinase RcsC"/>
    <property type="match status" value="1"/>
</dbReference>
<feature type="modified residue" description="4-aspartylphosphate" evidence="13">
    <location>
        <position position="697"/>
    </location>
</feature>
<dbReference type="FunFam" id="3.30.450.20:FF:000060">
    <property type="entry name" value="Sensor protein FixL"/>
    <property type="match status" value="1"/>
</dbReference>
<dbReference type="AlphaFoldDB" id="A0A072N1S9"/>
<dbReference type="Gene3D" id="3.30.450.20">
    <property type="entry name" value="PAS domain"/>
    <property type="match status" value="1"/>
</dbReference>
<dbReference type="InterPro" id="IPR011006">
    <property type="entry name" value="CheY-like_superfamily"/>
</dbReference>
<dbReference type="EC" id="2.7.13.3" evidence="2"/>
<evidence type="ECO:0000313" key="22">
    <source>
        <dbReference type="Proteomes" id="UP000035057"/>
    </source>
</evidence>
<dbReference type="InterPro" id="IPR000014">
    <property type="entry name" value="PAS"/>
</dbReference>
<evidence type="ECO:0000256" key="3">
    <source>
        <dbReference type="ARBA" id="ARBA00022553"/>
    </source>
</evidence>
<organism evidence="21 22">
    <name type="scientific">Marinobacter nitratireducens</name>
    <dbReference type="NCBI Taxonomy" id="1137280"/>
    <lineage>
        <taxon>Bacteria</taxon>
        <taxon>Pseudomonadati</taxon>
        <taxon>Pseudomonadota</taxon>
        <taxon>Gammaproteobacteria</taxon>
        <taxon>Pseudomonadales</taxon>
        <taxon>Marinobacteraceae</taxon>
        <taxon>Marinobacter</taxon>
    </lineage>
</organism>
<dbReference type="Gene3D" id="3.30.565.10">
    <property type="entry name" value="Histidine kinase-like ATPase, C-terminal domain"/>
    <property type="match status" value="1"/>
</dbReference>
<evidence type="ECO:0000256" key="14">
    <source>
        <dbReference type="PROSITE-ProRule" id="PRU00244"/>
    </source>
</evidence>
<keyword evidence="7" id="KW-0067">ATP-binding</keyword>
<feature type="domain" description="Response regulatory" evidence="17">
    <location>
        <begin position="648"/>
        <end position="767"/>
    </location>
</feature>
<evidence type="ECO:0000313" key="21">
    <source>
        <dbReference type="EMBL" id="KEF30923.1"/>
    </source>
</evidence>
<dbReference type="GO" id="GO:0000155">
    <property type="term" value="F:phosphorelay sensor kinase activity"/>
    <property type="evidence" value="ECO:0007669"/>
    <property type="project" value="InterPro"/>
</dbReference>
<dbReference type="PRINTS" id="PR00344">
    <property type="entry name" value="BCTRLSENSOR"/>
</dbReference>
<dbReference type="RefSeq" id="WP_036132972.1">
    <property type="nucleotide sequence ID" value="NZ_ANIE01000007.1"/>
</dbReference>
<keyword evidence="15" id="KW-0175">Coiled coil</keyword>
<keyword evidence="4" id="KW-0808">Transferase</keyword>
<feature type="domain" description="MHYT" evidence="20">
    <location>
        <begin position="23"/>
        <end position="218"/>
    </location>
</feature>
<dbReference type="SUPFAM" id="SSF55874">
    <property type="entry name" value="ATPase domain of HSP90 chaperone/DNA topoisomerase II/histidine kinase"/>
    <property type="match status" value="1"/>
</dbReference>
<feature type="domain" description="PAS" evidence="18">
    <location>
        <begin position="269"/>
        <end position="339"/>
    </location>
</feature>
<evidence type="ECO:0000256" key="9">
    <source>
        <dbReference type="ARBA" id="ARBA00059827"/>
    </source>
</evidence>
<dbReference type="InterPro" id="IPR000700">
    <property type="entry name" value="PAS-assoc_C"/>
</dbReference>
<evidence type="ECO:0000256" key="15">
    <source>
        <dbReference type="SAM" id="Coils"/>
    </source>
</evidence>
<evidence type="ECO:0000256" key="5">
    <source>
        <dbReference type="ARBA" id="ARBA00022741"/>
    </source>
</evidence>
<evidence type="ECO:0000256" key="1">
    <source>
        <dbReference type="ARBA" id="ARBA00000085"/>
    </source>
</evidence>
<feature type="domain" description="Histidine kinase" evidence="16">
    <location>
        <begin position="414"/>
        <end position="629"/>
    </location>
</feature>
<dbReference type="SMART" id="SM00387">
    <property type="entry name" value="HATPase_c"/>
    <property type="match status" value="1"/>
</dbReference>
<keyword evidence="14" id="KW-0472">Membrane</keyword>
<dbReference type="SUPFAM" id="SSF52172">
    <property type="entry name" value="CheY-like"/>
    <property type="match status" value="1"/>
</dbReference>
<dbReference type="STRING" id="1137280.D777_02865"/>
<dbReference type="Gene3D" id="1.10.287.130">
    <property type="match status" value="1"/>
</dbReference>
<keyword evidence="6" id="KW-0418">Kinase</keyword>
<dbReference type="InterPro" id="IPR035965">
    <property type="entry name" value="PAS-like_dom_sf"/>
</dbReference>
<dbReference type="InterPro" id="IPR003594">
    <property type="entry name" value="HATPase_dom"/>
</dbReference>
<dbReference type="Proteomes" id="UP000035057">
    <property type="component" value="Unassembled WGS sequence"/>
</dbReference>
<dbReference type="SUPFAM" id="SSF55785">
    <property type="entry name" value="PYP-like sensor domain (PAS domain)"/>
    <property type="match status" value="1"/>
</dbReference>
<dbReference type="SMART" id="SM00388">
    <property type="entry name" value="HisKA"/>
    <property type="match status" value="1"/>
</dbReference>
<feature type="transmembrane region" description="Helical" evidence="14">
    <location>
        <begin position="60"/>
        <end position="84"/>
    </location>
</feature>
<evidence type="ECO:0000256" key="8">
    <source>
        <dbReference type="ARBA" id="ARBA00023012"/>
    </source>
</evidence>
<dbReference type="PROSITE" id="PS50109">
    <property type="entry name" value="HIS_KIN"/>
    <property type="match status" value="1"/>
</dbReference>
<dbReference type="InterPro" id="IPR003661">
    <property type="entry name" value="HisK_dim/P_dom"/>
</dbReference>
<dbReference type="InterPro" id="IPR013767">
    <property type="entry name" value="PAS_fold"/>
</dbReference>
<dbReference type="FunFam" id="1.10.287.130:FF:000002">
    <property type="entry name" value="Two-component osmosensing histidine kinase"/>
    <property type="match status" value="1"/>
</dbReference>
<feature type="transmembrane region" description="Helical" evidence="14">
    <location>
        <begin position="159"/>
        <end position="181"/>
    </location>
</feature>
<dbReference type="SUPFAM" id="SSF47384">
    <property type="entry name" value="Homodimeric domain of signal transducing histidine kinase"/>
    <property type="match status" value="1"/>
</dbReference>
<keyword evidence="22" id="KW-1185">Reference proteome</keyword>
<dbReference type="Gene3D" id="3.40.50.2300">
    <property type="match status" value="1"/>
</dbReference>
<dbReference type="EMBL" id="ANIE01000007">
    <property type="protein sequence ID" value="KEF30923.1"/>
    <property type="molecule type" value="Genomic_DNA"/>
</dbReference>
<gene>
    <name evidence="21" type="ORF">D777_02865</name>
</gene>
<dbReference type="GO" id="GO:0016020">
    <property type="term" value="C:membrane"/>
    <property type="evidence" value="ECO:0007669"/>
    <property type="project" value="UniProtKB-UniRule"/>
</dbReference>